<evidence type="ECO:0000313" key="8">
    <source>
        <dbReference type="EMBL" id="CAK0893788.1"/>
    </source>
</evidence>
<keyword evidence="4 5" id="KW-0904">Protein phosphatase</keyword>
<feature type="domain" description="PPM-type phosphatase" evidence="7">
    <location>
        <begin position="101"/>
        <end position="402"/>
    </location>
</feature>
<dbReference type="Proteomes" id="UP001189429">
    <property type="component" value="Unassembled WGS sequence"/>
</dbReference>
<evidence type="ECO:0000256" key="2">
    <source>
        <dbReference type="ARBA" id="ARBA00022723"/>
    </source>
</evidence>
<evidence type="ECO:0000256" key="3">
    <source>
        <dbReference type="ARBA" id="ARBA00022801"/>
    </source>
</evidence>
<dbReference type="PANTHER" id="PTHR47992">
    <property type="entry name" value="PROTEIN PHOSPHATASE"/>
    <property type="match status" value="1"/>
</dbReference>
<dbReference type="EMBL" id="CAUYUJ010019807">
    <property type="protein sequence ID" value="CAK0893788.1"/>
    <property type="molecule type" value="Genomic_DNA"/>
</dbReference>
<name>A0ABN9X396_9DINO</name>
<dbReference type="CDD" id="cd00143">
    <property type="entry name" value="PP2Cc"/>
    <property type="match status" value="1"/>
</dbReference>
<comment type="subcellular location">
    <subcellularLocation>
        <location evidence="1">Membrane</location>
        <topology evidence="1">Peripheral membrane protein</topology>
    </subcellularLocation>
</comment>
<protein>
    <recommendedName>
        <fullName evidence="7">PPM-type phosphatase domain-containing protein</fullName>
    </recommendedName>
</protein>
<dbReference type="InterPro" id="IPR001932">
    <property type="entry name" value="PPM-type_phosphatase-like_dom"/>
</dbReference>
<comment type="caution">
    <text evidence="8">The sequence shown here is derived from an EMBL/GenBank/DDBJ whole genome shotgun (WGS) entry which is preliminary data.</text>
</comment>
<feature type="region of interest" description="Disordered" evidence="6">
    <location>
        <begin position="1"/>
        <end position="88"/>
    </location>
</feature>
<reference evidence="8" key="1">
    <citation type="submission" date="2023-10" db="EMBL/GenBank/DDBJ databases">
        <authorList>
            <person name="Chen Y."/>
            <person name="Shah S."/>
            <person name="Dougan E. K."/>
            <person name="Thang M."/>
            <person name="Chan C."/>
        </authorList>
    </citation>
    <scope>NUCLEOTIDE SEQUENCE [LARGE SCALE GENOMIC DNA]</scope>
</reference>
<evidence type="ECO:0000259" key="7">
    <source>
        <dbReference type="PROSITE" id="PS51746"/>
    </source>
</evidence>
<evidence type="ECO:0000313" key="9">
    <source>
        <dbReference type="Proteomes" id="UP001189429"/>
    </source>
</evidence>
<feature type="compositionally biased region" description="Low complexity" evidence="6">
    <location>
        <begin position="26"/>
        <end position="41"/>
    </location>
</feature>
<dbReference type="InterPro" id="IPR015655">
    <property type="entry name" value="PP2C"/>
</dbReference>
<accession>A0ABN9X396</accession>
<keyword evidence="2" id="KW-0479">Metal-binding</keyword>
<dbReference type="Pfam" id="PF00481">
    <property type="entry name" value="PP2C"/>
    <property type="match status" value="1"/>
</dbReference>
<organism evidence="8 9">
    <name type="scientific">Prorocentrum cordatum</name>
    <dbReference type="NCBI Taxonomy" id="2364126"/>
    <lineage>
        <taxon>Eukaryota</taxon>
        <taxon>Sar</taxon>
        <taxon>Alveolata</taxon>
        <taxon>Dinophyceae</taxon>
        <taxon>Prorocentrales</taxon>
        <taxon>Prorocentraceae</taxon>
        <taxon>Prorocentrum</taxon>
    </lineage>
</organism>
<dbReference type="InterPro" id="IPR000222">
    <property type="entry name" value="PP2C_BS"/>
</dbReference>
<evidence type="ECO:0000256" key="4">
    <source>
        <dbReference type="ARBA" id="ARBA00022912"/>
    </source>
</evidence>
<gene>
    <name evidence="8" type="ORF">PCOR1329_LOCUS73030</name>
</gene>
<evidence type="ECO:0000256" key="6">
    <source>
        <dbReference type="SAM" id="MobiDB-lite"/>
    </source>
</evidence>
<dbReference type="InterPro" id="IPR036457">
    <property type="entry name" value="PPM-type-like_dom_sf"/>
</dbReference>
<feature type="non-terminal residue" evidence="8">
    <location>
        <position position="1"/>
    </location>
</feature>
<dbReference type="SUPFAM" id="SSF81606">
    <property type="entry name" value="PP2C-like"/>
    <property type="match status" value="1"/>
</dbReference>
<feature type="compositionally biased region" description="Polar residues" evidence="6">
    <location>
        <begin position="73"/>
        <end position="88"/>
    </location>
</feature>
<comment type="similarity">
    <text evidence="5">Belongs to the PP2C family.</text>
</comment>
<proteinExistence type="inferred from homology"/>
<dbReference type="PROSITE" id="PS51746">
    <property type="entry name" value="PPM_2"/>
    <property type="match status" value="1"/>
</dbReference>
<evidence type="ECO:0000256" key="5">
    <source>
        <dbReference type="RuleBase" id="RU003465"/>
    </source>
</evidence>
<dbReference type="PROSITE" id="PS01032">
    <property type="entry name" value="PPM_1"/>
    <property type="match status" value="1"/>
</dbReference>
<evidence type="ECO:0000256" key="1">
    <source>
        <dbReference type="ARBA" id="ARBA00004170"/>
    </source>
</evidence>
<sequence length="402" mass="42536">QGAADERRPGPPTPSMSGPGGGATVAAPQEAQGAASGSAPSRGPPPGGGTPERRASAPPTLDEGDEEPAENLSPRSRTYTEGLNSGQKSTTRVVSLCQALQYGVHSIQGLRPEMEDAHRVVLDVHRPATPSGDDGQATSPASPALLGVGKALGHMSFFGVFDGHGGSQAAEFSSERMYSLLAQDFNRLVADPLEALRDAIVRTEEQWTEAALRDELFDGTTAAVVVLDRRKGLCVVGNVGDSEVILGTRTRAGETRLEVLTEVHRVKGNEKEAARVEELGGRVWRGRLAHPKINPKIASLAVSRAIGDIFFKHKDFTCGRVSGLTAEPHVTSCQVRGGEVAEQFLILGCDGFWDTVTYEQALGKVLELLDAGEDAQSISEVLVRRAHEAGSTDNITVIVVVL</sequence>
<keyword evidence="3 5" id="KW-0378">Hydrolase</keyword>
<dbReference type="SMART" id="SM00332">
    <property type="entry name" value="PP2Cc"/>
    <property type="match status" value="1"/>
</dbReference>
<keyword evidence="9" id="KW-1185">Reference proteome</keyword>
<dbReference type="Gene3D" id="3.60.40.10">
    <property type="entry name" value="PPM-type phosphatase domain"/>
    <property type="match status" value="1"/>
</dbReference>